<dbReference type="InterPro" id="IPR010621">
    <property type="entry name" value="DUF1214"/>
</dbReference>
<proteinExistence type="predicted"/>
<name>A0AAN1WFW0_9GAMM</name>
<reference evidence="4 5" key="1">
    <citation type="journal article" date="2022" name="IScience">
        <title>An ultrasensitive nanofiber-based assay for enzymatic hydrolysis and deep-sea microbial degradation of cellulose.</title>
        <authorList>
            <person name="Tsudome M."/>
            <person name="Tachioka M."/>
            <person name="Miyazaki M."/>
            <person name="Uchimura K."/>
            <person name="Tsuda M."/>
            <person name="Takaki Y."/>
            <person name="Deguchi S."/>
        </authorList>
    </citation>
    <scope>NUCLEOTIDE SEQUENCE [LARGE SCALE GENOMIC DNA]</scope>
    <source>
        <strain evidence="4 5">GE09</strain>
    </source>
</reference>
<evidence type="ECO:0008006" key="6">
    <source>
        <dbReference type="Google" id="ProtNLM"/>
    </source>
</evidence>
<dbReference type="InterPro" id="IPR037050">
    <property type="entry name" value="DUF1254_sf"/>
</dbReference>
<protein>
    <recommendedName>
        <fullName evidence="6">DUF1214 domain-containing protein</fullName>
    </recommendedName>
</protein>
<evidence type="ECO:0000256" key="1">
    <source>
        <dbReference type="SAM" id="SignalP"/>
    </source>
</evidence>
<evidence type="ECO:0000313" key="4">
    <source>
        <dbReference type="EMBL" id="BCD96847.1"/>
    </source>
</evidence>
<feature type="domain" description="DUF1214" evidence="2">
    <location>
        <begin position="224"/>
        <end position="316"/>
    </location>
</feature>
<sequence>MMKILLALILCLPTLVFAKDATLGSLVRAETDFMIRQNIKAYGLEMGKIMHLRKTADLDNQPVIRMNVDTLYSSLMLDLSKPVEITMPDIDGRYQSMHVMNQDHYSFVEAKPGTYRLTEESVGTRFAALAFRTFIDPNNPDDVKAAHAAQDGVVVSGGGTGPFEAPDWNTEQLAVARKALNDLAAALSIDSSLAFGQKEDVDPVQFLVGGIAGWAGLPAKGAIYLVDAVDQNDGKTPYAVTAKDVPVDAFWSITVYNQDGFMEPNKLGRNNYNNVSAKPNDDGSITIHLGGCDDERVNCIPITPGWSYAVRLYQPREEILSGKWTFPAFELVK</sequence>
<evidence type="ECO:0000313" key="5">
    <source>
        <dbReference type="Proteomes" id="UP001320119"/>
    </source>
</evidence>
<dbReference type="EMBL" id="AP023086">
    <property type="protein sequence ID" value="BCD96847.1"/>
    <property type="molecule type" value="Genomic_DNA"/>
</dbReference>
<dbReference type="InterPro" id="IPR010679">
    <property type="entry name" value="DUF1254"/>
</dbReference>
<accession>A0AAN1WFW0</accession>
<dbReference type="PANTHER" id="PTHR36509">
    <property type="entry name" value="BLL3101 PROTEIN"/>
    <property type="match status" value="1"/>
</dbReference>
<evidence type="ECO:0000259" key="3">
    <source>
        <dbReference type="Pfam" id="PF06863"/>
    </source>
</evidence>
<gene>
    <name evidence="4" type="ORF">MARGE09_P1047</name>
</gene>
<evidence type="ECO:0000259" key="2">
    <source>
        <dbReference type="Pfam" id="PF06742"/>
    </source>
</evidence>
<dbReference type="PANTHER" id="PTHR36509:SF2">
    <property type="entry name" value="BLL3101 PROTEIN"/>
    <property type="match status" value="1"/>
</dbReference>
<dbReference type="InterPro" id="IPR037049">
    <property type="entry name" value="DUF1214_C_sf"/>
</dbReference>
<keyword evidence="5" id="KW-1185">Reference proteome</keyword>
<organism evidence="4 5">
    <name type="scientific">Marinagarivorans cellulosilyticus</name>
    <dbReference type="NCBI Taxonomy" id="2721545"/>
    <lineage>
        <taxon>Bacteria</taxon>
        <taxon>Pseudomonadati</taxon>
        <taxon>Pseudomonadota</taxon>
        <taxon>Gammaproteobacteria</taxon>
        <taxon>Cellvibrionales</taxon>
        <taxon>Cellvibrionaceae</taxon>
        <taxon>Marinagarivorans</taxon>
    </lineage>
</organism>
<feature type="domain" description="DUF1254" evidence="3">
    <location>
        <begin position="47"/>
        <end position="155"/>
    </location>
</feature>
<feature type="signal peptide" evidence="1">
    <location>
        <begin position="1"/>
        <end position="18"/>
    </location>
</feature>
<dbReference type="Pfam" id="PF06863">
    <property type="entry name" value="DUF1254"/>
    <property type="match status" value="1"/>
</dbReference>
<dbReference type="Proteomes" id="UP001320119">
    <property type="component" value="Chromosome"/>
</dbReference>
<dbReference type="RefSeq" id="WP_236986329.1">
    <property type="nucleotide sequence ID" value="NZ_AP023086.1"/>
</dbReference>
<dbReference type="KEGG" id="marq:MARGE09_P1047"/>
<dbReference type="Gene3D" id="2.60.40.1610">
    <property type="entry name" value="Domain of unknown function DUF1254"/>
    <property type="match status" value="1"/>
</dbReference>
<dbReference type="SUPFAM" id="SSF160935">
    <property type="entry name" value="VPA0735-like"/>
    <property type="match status" value="1"/>
</dbReference>
<dbReference type="Gene3D" id="2.60.120.600">
    <property type="entry name" value="Domain of unknown function DUF1214, C-terminal domain"/>
    <property type="match status" value="1"/>
</dbReference>
<dbReference type="AlphaFoldDB" id="A0AAN1WFW0"/>
<keyword evidence="1" id="KW-0732">Signal</keyword>
<dbReference type="Pfam" id="PF06742">
    <property type="entry name" value="DUF1214"/>
    <property type="match status" value="1"/>
</dbReference>
<feature type="chain" id="PRO_5042881212" description="DUF1214 domain-containing protein" evidence="1">
    <location>
        <begin position="19"/>
        <end position="333"/>
    </location>
</feature>